<evidence type="ECO:0000256" key="3">
    <source>
        <dbReference type="ARBA" id="ARBA00022538"/>
    </source>
</evidence>
<feature type="transmembrane region" description="Helical" evidence="10">
    <location>
        <begin position="118"/>
        <end position="139"/>
    </location>
</feature>
<keyword evidence="2" id="KW-0813">Transport</keyword>
<feature type="domain" description="Cation/H(+) antiporter C-terminal" evidence="12">
    <location>
        <begin position="641"/>
        <end position="785"/>
    </location>
</feature>
<dbReference type="Pfam" id="PF00999">
    <property type="entry name" value="Na_H_Exchanger"/>
    <property type="match status" value="1"/>
</dbReference>
<feature type="transmembrane region" description="Helical" evidence="10">
    <location>
        <begin position="285"/>
        <end position="315"/>
    </location>
</feature>
<dbReference type="InterPro" id="IPR057290">
    <property type="entry name" value="CHX17_C"/>
</dbReference>
<dbReference type="Gene3D" id="1.20.1530.20">
    <property type="match status" value="1"/>
</dbReference>
<dbReference type="EMBL" id="JBCGBO010000007">
    <property type="protein sequence ID" value="KAK9186691.1"/>
    <property type="molecule type" value="Genomic_DNA"/>
</dbReference>
<feature type="transmembrane region" description="Helical" evidence="10">
    <location>
        <begin position="218"/>
        <end position="240"/>
    </location>
</feature>
<evidence type="ECO:0000259" key="11">
    <source>
        <dbReference type="Pfam" id="PF00999"/>
    </source>
</evidence>
<dbReference type="GO" id="GO:0016020">
    <property type="term" value="C:membrane"/>
    <property type="evidence" value="ECO:0007669"/>
    <property type="project" value="UniProtKB-SubCell"/>
</dbReference>
<dbReference type="PANTHER" id="PTHR32468:SF108">
    <property type="entry name" value="CATION_H(+) ANTIPORTER 15-LIKE"/>
    <property type="match status" value="1"/>
</dbReference>
<feature type="transmembrane region" description="Helical" evidence="10">
    <location>
        <begin position="365"/>
        <end position="389"/>
    </location>
</feature>
<sequence>MATNYGYESYLPSNTNIGLNYTICVMYNSGVKFLKGIHIGKEPRVPDSSVFPYVMLQLILSFFMSRLVYYLLRPLKQPKLVCYILVSSWPPGGIVLGPSVLSRNKIIMDTIFPRREMMVINTLSTLSGVYFIFIVSVKMDTVKILRAAKHTWFITIACLVIPYMIAMFLSRILSDYTPGVERGLFRLYFTSLLSMTYFSTVADAVSELKLLTSELGQLAMSSSMLAELLGWIALMAEAVFNKSLGHKAESSLCLIGLLFFSFLVVRPAVLLVVNRTPEGKPVKEGYVIGLMILPIAMGALTDMLGVSFALGALIVGLIVPAGPPLGSALVEKCDFVISNILLPFFYLRIGLLTNVHSIKNFKSFAALETILVGAYVGKLVGSLCTVLFFGTSLRFGILFSFILNVKGINEFMLLNRLRVNFKTIDEASYATMVLSHLAVNAIVTPIIGIYHKPQTRCKVTEDKQMRTLQTTPISSELRIFCGVHFEGNIRSIVALLKACNPCETSPMCVYLVHLIELVGRASPVLAPYNAQKLRLIREDSTYRIMHAAEKQFRSSDIPFTILPYKMIASYDTMHESICELVKEKFIPLVVLPFDKKRQGGTTNLQNFNMNIQAHAPCTVGLLVDKSSTTGHFYSIGHFTYSLVVLFLGGADDREALALVSRMSGHPGLSITVFRITVIEDEQSEYDCERHLDEIAINEFITNNISNACVACRQVIAKNTTEVIDVIRRMDGYYNLVIVGKKRAVTSRLEEEMKLWVEDEELGVIGDTLASVDFCKGMTSVLVIQCGLGSVTISEADKRSDQYSPKRSDLFSFASSNCDRIISNNAVSEKGDGKICTNV</sequence>
<comment type="caution">
    <text evidence="13">The sequence shown here is derived from an EMBL/GenBank/DDBJ whole genome shotgun (WGS) entry which is preliminary data.</text>
</comment>
<evidence type="ECO:0000259" key="12">
    <source>
        <dbReference type="Pfam" id="PF23259"/>
    </source>
</evidence>
<dbReference type="GO" id="GO:0012505">
    <property type="term" value="C:endomembrane system"/>
    <property type="evidence" value="ECO:0007669"/>
    <property type="project" value="TreeGrafter"/>
</dbReference>
<keyword evidence="14" id="KW-1185">Reference proteome</keyword>
<evidence type="ECO:0008006" key="15">
    <source>
        <dbReference type="Google" id="ProtNLM"/>
    </source>
</evidence>
<accession>A0AAP0LTL5</accession>
<evidence type="ECO:0000256" key="9">
    <source>
        <dbReference type="ARBA" id="ARBA00038341"/>
    </source>
</evidence>
<evidence type="ECO:0000256" key="5">
    <source>
        <dbReference type="ARBA" id="ARBA00022958"/>
    </source>
</evidence>
<feature type="transmembrane region" description="Helical" evidence="10">
    <location>
        <begin position="80"/>
        <end position="98"/>
    </location>
</feature>
<dbReference type="InterPro" id="IPR038770">
    <property type="entry name" value="Na+/solute_symporter_sf"/>
</dbReference>
<comment type="similarity">
    <text evidence="9">Belongs to the monovalent cation:proton antiporter 2 (CPA2) transporter (TC 2.A.37) family. CHX (TC 2.A.37.4) subfamily.</text>
</comment>
<dbReference type="InterPro" id="IPR050794">
    <property type="entry name" value="CPA2_transporter"/>
</dbReference>
<organism evidence="13 14">
    <name type="scientific">Citrus x changshan-huyou</name>
    <dbReference type="NCBI Taxonomy" id="2935761"/>
    <lineage>
        <taxon>Eukaryota</taxon>
        <taxon>Viridiplantae</taxon>
        <taxon>Streptophyta</taxon>
        <taxon>Embryophyta</taxon>
        <taxon>Tracheophyta</taxon>
        <taxon>Spermatophyta</taxon>
        <taxon>Magnoliopsida</taxon>
        <taxon>eudicotyledons</taxon>
        <taxon>Gunneridae</taxon>
        <taxon>Pentapetalae</taxon>
        <taxon>rosids</taxon>
        <taxon>malvids</taxon>
        <taxon>Sapindales</taxon>
        <taxon>Rutaceae</taxon>
        <taxon>Aurantioideae</taxon>
        <taxon>Citrus</taxon>
    </lineage>
</organism>
<feature type="transmembrane region" description="Helical" evidence="10">
    <location>
        <begin position="151"/>
        <end position="173"/>
    </location>
</feature>
<dbReference type="GO" id="GO:0015297">
    <property type="term" value="F:antiporter activity"/>
    <property type="evidence" value="ECO:0007669"/>
    <property type="project" value="InterPro"/>
</dbReference>
<keyword evidence="8 10" id="KW-0472">Membrane</keyword>
<evidence type="ECO:0000256" key="8">
    <source>
        <dbReference type="ARBA" id="ARBA00023136"/>
    </source>
</evidence>
<dbReference type="GO" id="GO:0006813">
    <property type="term" value="P:potassium ion transport"/>
    <property type="evidence" value="ECO:0007669"/>
    <property type="project" value="UniProtKB-KW"/>
</dbReference>
<keyword evidence="3" id="KW-0633">Potassium transport</keyword>
<dbReference type="InterPro" id="IPR006153">
    <property type="entry name" value="Cation/H_exchanger_TM"/>
</dbReference>
<feature type="transmembrane region" description="Helical" evidence="10">
    <location>
        <begin position="335"/>
        <end position="353"/>
    </location>
</feature>
<proteinExistence type="inferred from homology"/>
<evidence type="ECO:0000256" key="6">
    <source>
        <dbReference type="ARBA" id="ARBA00022989"/>
    </source>
</evidence>
<dbReference type="PANTHER" id="PTHR32468">
    <property type="entry name" value="CATION/H + ANTIPORTER"/>
    <property type="match status" value="1"/>
</dbReference>
<evidence type="ECO:0000256" key="4">
    <source>
        <dbReference type="ARBA" id="ARBA00022692"/>
    </source>
</evidence>
<keyword evidence="7" id="KW-0406">Ion transport</keyword>
<evidence type="ECO:0000256" key="10">
    <source>
        <dbReference type="SAM" id="Phobius"/>
    </source>
</evidence>
<evidence type="ECO:0000256" key="2">
    <source>
        <dbReference type="ARBA" id="ARBA00022448"/>
    </source>
</evidence>
<dbReference type="GO" id="GO:1902600">
    <property type="term" value="P:proton transmembrane transport"/>
    <property type="evidence" value="ECO:0007669"/>
    <property type="project" value="InterPro"/>
</dbReference>
<evidence type="ECO:0000256" key="1">
    <source>
        <dbReference type="ARBA" id="ARBA00004141"/>
    </source>
</evidence>
<protein>
    <recommendedName>
        <fullName evidence="15">Cation/H+ exchanger domain-containing protein</fullName>
    </recommendedName>
</protein>
<feature type="transmembrane region" description="Helical" evidence="10">
    <location>
        <begin position="50"/>
        <end position="68"/>
    </location>
</feature>
<name>A0AAP0LTL5_9ROSI</name>
<dbReference type="AlphaFoldDB" id="A0AAP0LTL5"/>
<feature type="domain" description="Cation/H+ exchanger transmembrane" evidence="11">
    <location>
        <begin position="66"/>
        <end position="442"/>
    </location>
</feature>
<evidence type="ECO:0000313" key="13">
    <source>
        <dbReference type="EMBL" id="KAK9186691.1"/>
    </source>
</evidence>
<keyword evidence="4 10" id="KW-0812">Transmembrane</keyword>
<comment type="subcellular location">
    <subcellularLocation>
        <location evidence="1">Membrane</location>
        <topology evidence="1">Multi-pass membrane protein</topology>
    </subcellularLocation>
</comment>
<dbReference type="Proteomes" id="UP001428341">
    <property type="component" value="Unassembled WGS sequence"/>
</dbReference>
<dbReference type="GO" id="GO:0006885">
    <property type="term" value="P:regulation of pH"/>
    <property type="evidence" value="ECO:0007669"/>
    <property type="project" value="TreeGrafter"/>
</dbReference>
<reference evidence="13 14" key="1">
    <citation type="submission" date="2024-05" db="EMBL/GenBank/DDBJ databases">
        <title>Haplotype-resolved chromosome-level genome assembly of Huyou (Citrus changshanensis).</title>
        <authorList>
            <person name="Miao C."/>
            <person name="Chen W."/>
            <person name="Wu Y."/>
            <person name="Wang L."/>
            <person name="Zhao S."/>
            <person name="Grierson D."/>
            <person name="Xu C."/>
            <person name="Chen K."/>
        </authorList>
    </citation>
    <scope>NUCLEOTIDE SEQUENCE [LARGE SCALE GENOMIC DNA]</scope>
    <source>
        <strain evidence="13">01-14</strain>
        <tissue evidence="13">Leaf</tissue>
    </source>
</reference>
<feature type="transmembrane region" description="Helical" evidence="10">
    <location>
        <begin position="185"/>
        <end position="206"/>
    </location>
</feature>
<feature type="transmembrane region" description="Helical" evidence="10">
    <location>
        <begin position="252"/>
        <end position="273"/>
    </location>
</feature>
<evidence type="ECO:0000256" key="7">
    <source>
        <dbReference type="ARBA" id="ARBA00023065"/>
    </source>
</evidence>
<evidence type="ECO:0000313" key="14">
    <source>
        <dbReference type="Proteomes" id="UP001428341"/>
    </source>
</evidence>
<gene>
    <name evidence="13" type="ORF">WN944_018079</name>
</gene>
<keyword evidence="5" id="KW-0630">Potassium</keyword>
<keyword evidence="6 10" id="KW-1133">Transmembrane helix</keyword>
<dbReference type="Pfam" id="PF23259">
    <property type="entry name" value="CHX17_C"/>
    <property type="match status" value="1"/>
</dbReference>